<accession>A0AAE3ITN7</accession>
<dbReference type="EMBL" id="JAOUSF010000004">
    <property type="protein sequence ID" value="MCU9614420.1"/>
    <property type="molecule type" value="Genomic_DNA"/>
</dbReference>
<dbReference type="PANTHER" id="PTHR39961:SF1">
    <property type="entry name" value="DUF458 DOMAIN-CONTAINING PROTEIN"/>
    <property type="match status" value="1"/>
</dbReference>
<name>A0AAE3ITN7_9BACI</name>
<dbReference type="Proteomes" id="UP001209318">
    <property type="component" value="Unassembled WGS sequence"/>
</dbReference>
<evidence type="ECO:0000313" key="2">
    <source>
        <dbReference type="Proteomes" id="UP001209318"/>
    </source>
</evidence>
<organism evidence="1 2">
    <name type="scientific">Perspicuibacillus lycopersici</name>
    <dbReference type="NCBI Taxonomy" id="1325689"/>
    <lineage>
        <taxon>Bacteria</taxon>
        <taxon>Bacillati</taxon>
        <taxon>Bacillota</taxon>
        <taxon>Bacilli</taxon>
        <taxon>Bacillales</taxon>
        <taxon>Bacillaceae</taxon>
        <taxon>Perspicuibacillus</taxon>
    </lineage>
</organism>
<protein>
    <submittedName>
        <fullName evidence="1">Ribonuclease H-like YkuK family protein</fullName>
    </submittedName>
</protein>
<proteinExistence type="predicted"/>
<dbReference type="RefSeq" id="WP_263073695.1">
    <property type="nucleotide sequence ID" value="NZ_JAOUSF010000004.1"/>
</dbReference>
<dbReference type="InterPro" id="IPR007405">
    <property type="entry name" value="Phage_KVP40_Orf299"/>
</dbReference>
<reference evidence="1" key="1">
    <citation type="submission" date="2022-10" db="EMBL/GenBank/DDBJ databases">
        <title>Description of Fervidibacillus gen. nov. in the family Fervidibacillaceae fam. nov. with two species, Fervidibacillus albus sp. nov., and Fervidibacillus halotolerans sp. nov., isolated from tidal flat sediments.</title>
        <authorList>
            <person name="Kwon K.K."/>
            <person name="Yang S.-H."/>
        </authorList>
    </citation>
    <scope>NUCLEOTIDE SEQUENCE</scope>
    <source>
        <strain evidence="1">JCM 19140</strain>
    </source>
</reference>
<keyword evidence="2" id="KW-1185">Reference proteome</keyword>
<dbReference type="PANTHER" id="PTHR39961">
    <property type="entry name" value="HYPOTHETICAL CYTOSOLIC PROTEIN"/>
    <property type="match status" value="1"/>
</dbReference>
<dbReference type="AlphaFoldDB" id="A0AAE3ITN7"/>
<comment type="caution">
    <text evidence="1">The sequence shown here is derived from an EMBL/GenBank/DDBJ whole genome shotgun (WGS) entry which is preliminary data.</text>
</comment>
<sequence length="178" mass="20604">MKKFKVFDYTFQNLSQKNMSFEQVFQNILQFMKKDPKGNYRLMFGTDSQVHPQYTKFITGIVIQQPTKGAWACIRKVVVPRKMTNLHERISYETTLTEEVVAMFTEERKDQLINIILPNIYKGAGFIVEGHIDIGSGSRNKTKVFVNEMVARMESLGLQPKIKPDSFVASCYANRYTK</sequence>
<gene>
    <name evidence="1" type="ORF">OEV98_12820</name>
</gene>
<evidence type="ECO:0000313" key="1">
    <source>
        <dbReference type="EMBL" id="MCU9614420.1"/>
    </source>
</evidence>
<dbReference type="Pfam" id="PF04308">
    <property type="entry name" value="RNaseH_like"/>
    <property type="match status" value="1"/>
</dbReference>